<dbReference type="Proteomes" id="UP001054945">
    <property type="component" value="Unassembled WGS sequence"/>
</dbReference>
<evidence type="ECO:0000313" key="2">
    <source>
        <dbReference type="Proteomes" id="UP001054945"/>
    </source>
</evidence>
<proteinExistence type="predicted"/>
<sequence length="130" mass="14865">MSSQIKKKKIRDAEKFKQLHDTHIVFTAPTLEELRLAIECQRVKKIPRRGQHPCGLPKNRSTTDQVTYLSQTVKDALDNRNILSTVYVVLKAHMTRCGEIAPKLNARVCGNMFMGYGHLRTNVFARSNLE</sequence>
<dbReference type="EMBL" id="BPLR01011815">
    <property type="protein sequence ID" value="GIY49277.1"/>
    <property type="molecule type" value="Genomic_DNA"/>
</dbReference>
<accession>A0AAV4TW85</accession>
<comment type="caution">
    <text evidence="1">The sequence shown here is derived from an EMBL/GenBank/DDBJ whole genome shotgun (WGS) entry which is preliminary data.</text>
</comment>
<reference evidence="1 2" key="1">
    <citation type="submission" date="2021-06" db="EMBL/GenBank/DDBJ databases">
        <title>Caerostris extrusa draft genome.</title>
        <authorList>
            <person name="Kono N."/>
            <person name="Arakawa K."/>
        </authorList>
    </citation>
    <scope>NUCLEOTIDE SEQUENCE [LARGE SCALE GENOMIC DNA]</scope>
</reference>
<evidence type="ECO:0000313" key="1">
    <source>
        <dbReference type="EMBL" id="GIY49277.1"/>
    </source>
</evidence>
<organism evidence="1 2">
    <name type="scientific">Caerostris extrusa</name>
    <name type="common">Bark spider</name>
    <name type="synonym">Caerostris bankana</name>
    <dbReference type="NCBI Taxonomy" id="172846"/>
    <lineage>
        <taxon>Eukaryota</taxon>
        <taxon>Metazoa</taxon>
        <taxon>Ecdysozoa</taxon>
        <taxon>Arthropoda</taxon>
        <taxon>Chelicerata</taxon>
        <taxon>Arachnida</taxon>
        <taxon>Araneae</taxon>
        <taxon>Araneomorphae</taxon>
        <taxon>Entelegynae</taxon>
        <taxon>Araneoidea</taxon>
        <taxon>Araneidae</taxon>
        <taxon>Caerostris</taxon>
    </lineage>
</organism>
<name>A0AAV4TW85_CAEEX</name>
<protein>
    <submittedName>
        <fullName evidence="1">Uncharacterized protein</fullName>
    </submittedName>
</protein>
<gene>
    <name evidence="1" type="ORF">CEXT_324871</name>
</gene>
<keyword evidence="2" id="KW-1185">Reference proteome</keyword>
<dbReference type="AlphaFoldDB" id="A0AAV4TW85"/>